<sequence length="438" mass="47400">MYKEPEILVGLDLGTSKIAVVVAERDSRFQEAQIIGVGFAPSQGIRKGLIINLEQAVRSVRQAVKDAENMVGFEISEATVSFSGIDVASVTSRGMISLGRTPRQVSISDVERVIEAAQSELSIPSNRVTLHTIPVKYSIDGNSGIDDPLGMTGIRLEMELQSVIIPTTVVQNIINCVETAGVEVNGLVIKSLASALGALTDEETRAGVISLCIGGGTTGVALYTDGRPVKLSIIPIGGDHITNDLAYVMKIPISKAEEIKKMVSLSPDDDEEQELDVDVRGRTKTFNVHEASEVVNCRLEELFGEHVRHQLSEYTLHMFPAGIVLSGGVAKTPGIELFASELLNLPVRIAEPLDMYQMPPGRNDCEYTTAAGIVRYMTSKERNPYRFIETPVSQLRSGSAIISPGLSGTKPPRKQGSSQGEGFRGLMEYLKKSVKELF</sequence>
<dbReference type="PIRSF" id="PIRSF003101">
    <property type="entry name" value="FtsA"/>
    <property type="match status" value="1"/>
</dbReference>
<dbReference type="Pfam" id="PF02491">
    <property type="entry name" value="SHS2_FTSA"/>
    <property type="match status" value="1"/>
</dbReference>
<evidence type="ECO:0000256" key="7">
    <source>
        <dbReference type="SAM" id="MobiDB-lite"/>
    </source>
</evidence>
<dbReference type="Gene3D" id="3.30.420.40">
    <property type="match status" value="2"/>
</dbReference>
<evidence type="ECO:0000313" key="9">
    <source>
        <dbReference type="EMBL" id="TDY56073.1"/>
    </source>
</evidence>
<organism evidence="9 10">
    <name type="scientific">Aminivibrio pyruvatiphilus</name>
    <dbReference type="NCBI Taxonomy" id="1005740"/>
    <lineage>
        <taxon>Bacteria</taxon>
        <taxon>Thermotogati</taxon>
        <taxon>Synergistota</taxon>
        <taxon>Synergistia</taxon>
        <taxon>Synergistales</taxon>
        <taxon>Aminobacteriaceae</taxon>
        <taxon>Aminivibrio</taxon>
    </lineage>
</organism>
<comment type="subunit">
    <text evidence="5">Self-interacts. Interacts with FtsZ.</text>
</comment>
<keyword evidence="1 5" id="KW-1003">Cell membrane</keyword>
<keyword evidence="10" id="KW-1185">Reference proteome</keyword>
<evidence type="ECO:0000256" key="3">
    <source>
        <dbReference type="ARBA" id="ARBA00023136"/>
    </source>
</evidence>
<feature type="domain" description="SHS2" evidence="8">
    <location>
        <begin position="8"/>
        <end position="198"/>
    </location>
</feature>
<dbReference type="SMART" id="SM00842">
    <property type="entry name" value="FtsA"/>
    <property type="match status" value="1"/>
</dbReference>
<evidence type="ECO:0000256" key="4">
    <source>
        <dbReference type="ARBA" id="ARBA00023306"/>
    </source>
</evidence>
<comment type="similarity">
    <text evidence="5 6">Belongs to the FtsA/MreB family.</text>
</comment>
<dbReference type="InterPro" id="IPR020823">
    <property type="entry name" value="Cell_div_FtsA"/>
</dbReference>
<dbReference type="OrthoDB" id="9768127at2"/>
<proteinExistence type="inferred from homology"/>
<keyword evidence="3 5" id="KW-0472">Membrane</keyword>
<evidence type="ECO:0000256" key="5">
    <source>
        <dbReference type="HAMAP-Rule" id="MF_02033"/>
    </source>
</evidence>
<dbReference type="GO" id="GO:0043093">
    <property type="term" value="P:FtsZ-dependent cytokinesis"/>
    <property type="evidence" value="ECO:0007669"/>
    <property type="project" value="UniProtKB-UniRule"/>
</dbReference>
<dbReference type="AlphaFoldDB" id="A0A4R8M532"/>
<evidence type="ECO:0000256" key="6">
    <source>
        <dbReference type="PIRNR" id="PIRNR003101"/>
    </source>
</evidence>
<dbReference type="GO" id="GO:0032153">
    <property type="term" value="C:cell division site"/>
    <property type="evidence" value="ECO:0007669"/>
    <property type="project" value="UniProtKB-UniRule"/>
</dbReference>
<comment type="function">
    <text evidence="5 6">Cell division protein that is involved in the assembly of the Z ring. May serve as a membrane anchor for the Z ring.</text>
</comment>
<dbReference type="InterPro" id="IPR043129">
    <property type="entry name" value="ATPase_NBD"/>
</dbReference>
<keyword evidence="4 5" id="KW-0131">Cell cycle</keyword>
<dbReference type="EMBL" id="SORI01000019">
    <property type="protein sequence ID" value="TDY56073.1"/>
    <property type="molecule type" value="Genomic_DNA"/>
</dbReference>
<reference evidence="9 10" key="1">
    <citation type="submission" date="2019-03" db="EMBL/GenBank/DDBJ databases">
        <title>Genomic Encyclopedia of Type Strains, Phase IV (KMG-IV): sequencing the most valuable type-strain genomes for metagenomic binning, comparative biology and taxonomic classification.</title>
        <authorList>
            <person name="Goeker M."/>
        </authorList>
    </citation>
    <scope>NUCLEOTIDE SEQUENCE [LARGE SCALE GENOMIC DNA]</scope>
    <source>
        <strain evidence="9 10">DSM 25964</strain>
    </source>
</reference>
<comment type="subcellular location">
    <subcellularLocation>
        <location evidence="5">Cell membrane</location>
        <topology evidence="5">Peripheral membrane protein</topology>
        <orientation evidence="5">Cytoplasmic side</orientation>
    </subcellularLocation>
    <text evidence="5">Localizes to the Z ring in an FtsZ-dependent manner. Targeted to the membrane through a conserved C-terminal amphipathic helix.</text>
</comment>
<dbReference type="CDD" id="cd24048">
    <property type="entry name" value="ASKHA_NBD_FtsA"/>
    <property type="match status" value="1"/>
</dbReference>
<evidence type="ECO:0000256" key="2">
    <source>
        <dbReference type="ARBA" id="ARBA00022618"/>
    </source>
</evidence>
<accession>A0A4R8M532</accession>
<dbReference type="InterPro" id="IPR050696">
    <property type="entry name" value="FtsA/MreB"/>
</dbReference>
<dbReference type="NCBIfam" id="TIGR01174">
    <property type="entry name" value="ftsA"/>
    <property type="match status" value="1"/>
</dbReference>
<feature type="region of interest" description="Disordered" evidence="7">
    <location>
        <begin position="403"/>
        <end position="422"/>
    </location>
</feature>
<evidence type="ECO:0000313" key="10">
    <source>
        <dbReference type="Proteomes" id="UP000295066"/>
    </source>
</evidence>
<keyword evidence="2 5" id="KW-0132">Cell division</keyword>
<dbReference type="SUPFAM" id="SSF53067">
    <property type="entry name" value="Actin-like ATPase domain"/>
    <property type="match status" value="2"/>
</dbReference>
<dbReference type="PANTHER" id="PTHR32432">
    <property type="entry name" value="CELL DIVISION PROTEIN FTSA-RELATED"/>
    <property type="match status" value="1"/>
</dbReference>
<gene>
    <name evidence="5" type="primary">ftsA</name>
    <name evidence="9" type="ORF">C8D99_11920</name>
</gene>
<protein>
    <recommendedName>
        <fullName evidence="5 6">Cell division protein FtsA</fullName>
    </recommendedName>
</protein>
<dbReference type="GO" id="GO:0009898">
    <property type="term" value="C:cytoplasmic side of plasma membrane"/>
    <property type="evidence" value="ECO:0007669"/>
    <property type="project" value="UniProtKB-UniRule"/>
</dbReference>
<dbReference type="HAMAP" id="MF_02033">
    <property type="entry name" value="FtsA"/>
    <property type="match status" value="1"/>
</dbReference>
<evidence type="ECO:0000256" key="1">
    <source>
        <dbReference type="ARBA" id="ARBA00022475"/>
    </source>
</evidence>
<evidence type="ECO:0000259" key="8">
    <source>
        <dbReference type="SMART" id="SM00842"/>
    </source>
</evidence>
<dbReference type="Pfam" id="PF14450">
    <property type="entry name" value="FtsA"/>
    <property type="match status" value="2"/>
</dbReference>
<dbReference type="InterPro" id="IPR003494">
    <property type="entry name" value="SHS2_FtsA"/>
</dbReference>
<name>A0A4R8M532_9BACT</name>
<dbReference type="RefSeq" id="WP_133958666.1">
    <property type="nucleotide sequence ID" value="NZ_SORI01000019.1"/>
</dbReference>
<dbReference type="Gene3D" id="3.30.1490.110">
    <property type="match status" value="1"/>
</dbReference>
<dbReference type="Proteomes" id="UP000295066">
    <property type="component" value="Unassembled WGS sequence"/>
</dbReference>
<dbReference type="PANTHER" id="PTHR32432:SF4">
    <property type="entry name" value="CELL DIVISION PROTEIN FTSA"/>
    <property type="match status" value="1"/>
</dbReference>
<comment type="caution">
    <text evidence="9">The sequence shown here is derived from an EMBL/GenBank/DDBJ whole genome shotgun (WGS) entry which is preliminary data.</text>
</comment>